<keyword evidence="5" id="KW-1185">Reference proteome</keyword>
<dbReference type="PANTHER" id="PTHR13778:SF47">
    <property type="entry name" value="LIPOPOLYSACCHARIDE 1,3-GALACTOSYLTRANSFERASE"/>
    <property type="match status" value="1"/>
</dbReference>
<dbReference type="EMBL" id="JBHUMA010000004">
    <property type="protein sequence ID" value="MFD2598321.1"/>
    <property type="molecule type" value="Genomic_DNA"/>
</dbReference>
<keyword evidence="2" id="KW-0808">Transferase</keyword>
<keyword evidence="3" id="KW-0479">Metal-binding</keyword>
<evidence type="ECO:0000256" key="1">
    <source>
        <dbReference type="ARBA" id="ARBA00022676"/>
    </source>
</evidence>
<organism evidence="4 5">
    <name type="scientific">Sphingobacterium corticis</name>
    <dbReference type="NCBI Taxonomy" id="1812823"/>
    <lineage>
        <taxon>Bacteria</taxon>
        <taxon>Pseudomonadati</taxon>
        <taxon>Bacteroidota</taxon>
        <taxon>Sphingobacteriia</taxon>
        <taxon>Sphingobacteriales</taxon>
        <taxon>Sphingobacteriaceae</taxon>
        <taxon>Sphingobacterium</taxon>
    </lineage>
</organism>
<dbReference type="InterPro" id="IPR002495">
    <property type="entry name" value="Glyco_trans_8"/>
</dbReference>
<dbReference type="SUPFAM" id="SSF53448">
    <property type="entry name" value="Nucleotide-diphospho-sugar transferases"/>
    <property type="match status" value="1"/>
</dbReference>
<dbReference type="CDD" id="cd04194">
    <property type="entry name" value="GT8_A4GalT_like"/>
    <property type="match status" value="1"/>
</dbReference>
<evidence type="ECO:0000256" key="2">
    <source>
        <dbReference type="ARBA" id="ARBA00022679"/>
    </source>
</evidence>
<dbReference type="Pfam" id="PF01501">
    <property type="entry name" value="Glyco_transf_8"/>
    <property type="match status" value="1"/>
</dbReference>
<evidence type="ECO:0000313" key="5">
    <source>
        <dbReference type="Proteomes" id="UP001597393"/>
    </source>
</evidence>
<dbReference type="InterPro" id="IPR029044">
    <property type="entry name" value="Nucleotide-diphossugar_trans"/>
</dbReference>
<sequence length="317" mass="37029">MKAEAQLAELPIVISFNQSYIVPAAVVISSTLDHLNSNAEVLFFCLLSEDLTALEKQYISELGNARTTFVFHVVSSSLLANVDVDLRYGLAAYYRIFLPEILNDYKKVIYLDCDIVVRNDLAKVYHTIKLDEHYLAAVFEAMLPFQVAHLEEIGCPTNKYFNSGFLIMNLEKMRQENVSRKLLGIIQSRKLEFPDQDALNIICSHKTIGLPPFFNSIRTFWLPQYKSAFLNLYKEEDWKAVQEHGTVHYTGSKPWNSFTIEFDVWWNYFDRLPKNVKQYFPFEQKWHLLSKIYRTHMGKLMIDGSRSVFRYFRKNGE</sequence>
<accession>A0ABW5NGQ0</accession>
<dbReference type="InterPro" id="IPR050748">
    <property type="entry name" value="Glycosyltrans_8_dom-fam"/>
</dbReference>
<comment type="caution">
    <text evidence="4">The sequence shown here is derived from an EMBL/GenBank/DDBJ whole genome shotgun (WGS) entry which is preliminary data.</text>
</comment>
<evidence type="ECO:0000313" key="4">
    <source>
        <dbReference type="EMBL" id="MFD2598321.1"/>
    </source>
</evidence>
<gene>
    <name evidence="4" type="ORF">ACFSQ3_05095</name>
</gene>
<dbReference type="RefSeq" id="WP_380868122.1">
    <property type="nucleotide sequence ID" value="NZ_JBHUMA010000004.1"/>
</dbReference>
<evidence type="ECO:0000256" key="3">
    <source>
        <dbReference type="ARBA" id="ARBA00022723"/>
    </source>
</evidence>
<dbReference type="Gene3D" id="3.90.550.10">
    <property type="entry name" value="Spore Coat Polysaccharide Biosynthesis Protein SpsA, Chain A"/>
    <property type="match status" value="1"/>
</dbReference>
<name>A0ABW5NGQ0_9SPHI</name>
<reference evidence="5" key="1">
    <citation type="journal article" date="2019" name="Int. J. Syst. Evol. Microbiol.">
        <title>The Global Catalogue of Microorganisms (GCM) 10K type strain sequencing project: providing services to taxonomists for standard genome sequencing and annotation.</title>
        <authorList>
            <consortium name="The Broad Institute Genomics Platform"/>
            <consortium name="The Broad Institute Genome Sequencing Center for Infectious Disease"/>
            <person name="Wu L."/>
            <person name="Ma J."/>
        </authorList>
    </citation>
    <scope>NUCLEOTIDE SEQUENCE [LARGE SCALE GENOMIC DNA]</scope>
    <source>
        <strain evidence="5">KCTC 42248</strain>
    </source>
</reference>
<proteinExistence type="predicted"/>
<keyword evidence="1" id="KW-0328">Glycosyltransferase</keyword>
<dbReference type="Proteomes" id="UP001597393">
    <property type="component" value="Unassembled WGS sequence"/>
</dbReference>
<dbReference type="PANTHER" id="PTHR13778">
    <property type="entry name" value="GLYCOSYLTRANSFERASE 8 DOMAIN-CONTAINING PROTEIN"/>
    <property type="match status" value="1"/>
</dbReference>
<protein>
    <submittedName>
        <fullName evidence="4">Glycosyltransferase family 8 protein</fullName>
    </submittedName>
</protein>